<feature type="region of interest" description="Disordered" evidence="1">
    <location>
        <begin position="694"/>
        <end position="717"/>
    </location>
</feature>
<protein>
    <submittedName>
        <fullName evidence="2">Uncharacterized protein</fullName>
    </submittedName>
</protein>
<evidence type="ECO:0000256" key="1">
    <source>
        <dbReference type="SAM" id="MobiDB-lite"/>
    </source>
</evidence>
<reference evidence="2" key="1">
    <citation type="submission" date="2016-10" db="EMBL/GenBank/DDBJ databases">
        <authorList>
            <person name="Benchimol M."/>
            <person name="Almeida L.G."/>
            <person name="Vasconcelos A.T."/>
            <person name="Perreira-Neves A."/>
            <person name="Rosa I.A."/>
            <person name="Tasca T."/>
            <person name="Bogo M.R."/>
            <person name="de Souza W."/>
        </authorList>
    </citation>
    <scope>NUCLEOTIDE SEQUENCE [LARGE SCALE GENOMIC DNA]</scope>
    <source>
        <strain evidence="2">K</strain>
    </source>
</reference>
<evidence type="ECO:0000313" key="2">
    <source>
        <dbReference type="EMBL" id="OHS99454.1"/>
    </source>
</evidence>
<dbReference type="EMBL" id="MLAK01001004">
    <property type="protein sequence ID" value="OHS99454.1"/>
    <property type="molecule type" value="Genomic_DNA"/>
</dbReference>
<dbReference type="SUPFAM" id="SSF48371">
    <property type="entry name" value="ARM repeat"/>
    <property type="match status" value="1"/>
</dbReference>
<dbReference type="GeneID" id="94828961"/>
<keyword evidence="3" id="KW-1185">Reference proteome</keyword>
<feature type="compositionally biased region" description="Acidic residues" evidence="1">
    <location>
        <begin position="694"/>
        <end position="715"/>
    </location>
</feature>
<organism evidence="2 3">
    <name type="scientific">Tritrichomonas foetus</name>
    <dbReference type="NCBI Taxonomy" id="1144522"/>
    <lineage>
        <taxon>Eukaryota</taxon>
        <taxon>Metamonada</taxon>
        <taxon>Parabasalia</taxon>
        <taxon>Tritrichomonadida</taxon>
        <taxon>Tritrichomonadidae</taxon>
        <taxon>Tritrichomonas</taxon>
    </lineage>
</organism>
<name>A0A1J4JJW9_9EUKA</name>
<gene>
    <name evidence="2" type="ORF">TRFO_08392</name>
</gene>
<proteinExistence type="predicted"/>
<accession>A0A1J4JJW9</accession>
<dbReference type="RefSeq" id="XP_068352591.1">
    <property type="nucleotide sequence ID" value="XM_068494257.1"/>
</dbReference>
<dbReference type="VEuPathDB" id="TrichDB:TRFO_08392"/>
<evidence type="ECO:0000313" key="3">
    <source>
        <dbReference type="Proteomes" id="UP000179807"/>
    </source>
</evidence>
<dbReference type="AlphaFoldDB" id="A0A1J4JJW9"/>
<dbReference type="Proteomes" id="UP000179807">
    <property type="component" value="Unassembled WGS sequence"/>
</dbReference>
<sequence>MKDLIGNNSQAVTRIRPFRNIGNFLNNRCVKKLSESGRFEFFFSHKMDLYNSLKAYISDKTPEKTEAVIEKVRLWQYLLSIATDHLSTFWEFFKLLNSYVELDPSFREEVPPSIKDSIIRISDTSLSIEERINNSKPLIVIAPFLPEENLLLLFGNVITIIQKYIEENKALPIDYLNHIVNFALTILDNSIVDKIFTNVTDLFDKPKGPAALAFFASISVDYYETEPEAADFVYQTVEKYIQKPEYILSTLYLILRFYNEERGSETFIKEKIIPLIAHKDEHVRYLVTRVLLSLISCQLINNIDGVNTVINLYPRCTNKKYFFKILKRFIIIDDSDDDLAYEIDEEIAETIAEFVSKTVTETEDIFVKGQCIDITSALGTSCSIYIDEIYQQFIDICVHLVKEEEYEAFPYISNYFLTLMKLFKSQAEESIMPSIPKLPDAILKEGSIKNSKRAFDLASNLAELTKSEDINCDFSSQLSQFVLKELSSNVLEDKLRACGTFLECPKKFNKETANEILKKILPIALTTDSYEKMDLLIMTFHKLIKLYDIPEDEFHEFNEKLVNGQLPLLNGSIPTHCIPLPEQLFDYMCDFCHYYPSNLIIIQNIIEWLDDKPEYAFGKLCEVLRSAIDCTSINDGMCTVIANRILTVLPHIKPKHEVALAADVISDIYKEYPASISPPDSFLDIFSKFIIDSDSSEEEEDEEEEKEEEEDEDEKDTSAKISFIKLILNVYVSEKNAKVDMDTVLHFFDFMPFDADEGFENVIITLDKAVSEDQRFAFAKMGLASLYSDMLINDDNSMDDFKESTIEMIKKSFSTIVKNDKSIENAVIEQVGKSKKAQMKLTDLLK</sequence>
<dbReference type="InterPro" id="IPR016024">
    <property type="entry name" value="ARM-type_fold"/>
</dbReference>
<comment type="caution">
    <text evidence="2">The sequence shown here is derived from an EMBL/GenBank/DDBJ whole genome shotgun (WGS) entry which is preliminary data.</text>
</comment>